<dbReference type="AlphaFoldDB" id="A0A645B9B7"/>
<evidence type="ECO:0000256" key="2">
    <source>
        <dbReference type="ARBA" id="ARBA00022448"/>
    </source>
</evidence>
<evidence type="ECO:0000256" key="1">
    <source>
        <dbReference type="ARBA" id="ARBA00004651"/>
    </source>
</evidence>
<feature type="transmembrane region" description="Helical" evidence="7">
    <location>
        <begin position="234"/>
        <end position="255"/>
    </location>
</feature>
<feature type="transmembrane region" description="Helical" evidence="7">
    <location>
        <begin position="171"/>
        <end position="192"/>
    </location>
</feature>
<sequence length="268" mass="30359">MAGAIIAFQNYKPALGFLKSPWIGFTHFVDFFTGPYAWRLIRNTLVLNIYQIIFGFPVPILLALMINEIRIRSFKKVVQTISYMPHFISLVVICGMLVTFSRTDGLFNDFRVLFGMERLSLLAENSMFRTIFTASGVWQTMGWGSIIYLATLSTVDPNLYEAASLDGAGRISKIIHVSFPALTPIIIIQLIMRIGNILTQGFEKIILLYSPLVYENADVISSYVYRRGLQEMDYSFGAAMGIFNSIINLTILVLANYTAKKTWNQSLW</sequence>
<evidence type="ECO:0000259" key="8">
    <source>
        <dbReference type="PROSITE" id="PS50928"/>
    </source>
</evidence>
<proteinExistence type="predicted"/>
<evidence type="ECO:0000313" key="9">
    <source>
        <dbReference type="EMBL" id="MPM62022.1"/>
    </source>
</evidence>
<feature type="transmembrane region" description="Helical" evidence="7">
    <location>
        <begin position="127"/>
        <end position="150"/>
    </location>
</feature>
<reference evidence="9" key="1">
    <citation type="submission" date="2019-08" db="EMBL/GenBank/DDBJ databases">
        <authorList>
            <person name="Kucharzyk K."/>
            <person name="Murdoch R.W."/>
            <person name="Higgins S."/>
            <person name="Loffler F."/>
        </authorList>
    </citation>
    <scope>NUCLEOTIDE SEQUENCE</scope>
</reference>
<dbReference type="GO" id="GO:0005886">
    <property type="term" value="C:plasma membrane"/>
    <property type="evidence" value="ECO:0007669"/>
    <property type="project" value="UniProtKB-SubCell"/>
</dbReference>
<gene>
    <name evidence="9" type="primary">yteP_18</name>
    <name evidence="9" type="ORF">SDC9_108887</name>
</gene>
<dbReference type="SUPFAM" id="SSF161098">
    <property type="entry name" value="MetI-like"/>
    <property type="match status" value="1"/>
</dbReference>
<accession>A0A645B9B7</accession>
<feature type="domain" description="ABC transmembrane type-1" evidence="8">
    <location>
        <begin position="41"/>
        <end position="255"/>
    </location>
</feature>
<keyword evidence="4 7" id="KW-0812">Transmembrane</keyword>
<evidence type="ECO:0000256" key="7">
    <source>
        <dbReference type="SAM" id="Phobius"/>
    </source>
</evidence>
<dbReference type="PANTHER" id="PTHR43227">
    <property type="entry name" value="BLL4140 PROTEIN"/>
    <property type="match status" value="1"/>
</dbReference>
<name>A0A645B9B7_9ZZZZ</name>
<dbReference type="InterPro" id="IPR050809">
    <property type="entry name" value="UgpAE/MalFG_permease"/>
</dbReference>
<organism evidence="9">
    <name type="scientific">bioreactor metagenome</name>
    <dbReference type="NCBI Taxonomy" id="1076179"/>
    <lineage>
        <taxon>unclassified sequences</taxon>
        <taxon>metagenomes</taxon>
        <taxon>ecological metagenomes</taxon>
    </lineage>
</organism>
<dbReference type="PROSITE" id="PS50928">
    <property type="entry name" value="ABC_TM1"/>
    <property type="match status" value="1"/>
</dbReference>
<dbReference type="InterPro" id="IPR000515">
    <property type="entry name" value="MetI-like"/>
</dbReference>
<dbReference type="Pfam" id="PF00528">
    <property type="entry name" value="BPD_transp_1"/>
    <property type="match status" value="1"/>
</dbReference>
<comment type="subcellular location">
    <subcellularLocation>
        <location evidence="1">Cell membrane</location>
        <topology evidence="1">Multi-pass membrane protein</topology>
    </subcellularLocation>
</comment>
<keyword evidence="3" id="KW-1003">Cell membrane</keyword>
<dbReference type="Gene3D" id="1.10.3720.10">
    <property type="entry name" value="MetI-like"/>
    <property type="match status" value="1"/>
</dbReference>
<dbReference type="PANTHER" id="PTHR43227:SF11">
    <property type="entry name" value="BLL4140 PROTEIN"/>
    <property type="match status" value="1"/>
</dbReference>
<dbReference type="InterPro" id="IPR035906">
    <property type="entry name" value="MetI-like_sf"/>
</dbReference>
<comment type="caution">
    <text evidence="9">The sequence shown here is derived from an EMBL/GenBank/DDBJ whole genome shotgun (WGS) entry which is preliminary data.</text>
</comment>
<evidence type="ECO:0000256" key="4">
    <source>
        <dbReference type="ARBA" id="ARBA00022692"/>
    </source>
</evidence>
<dbReference type="CDD" id="cd06261">
    <property type="entry name" value="TM_PBP2"/>
    <property type="match status" value="1"/>
</dbReference>
<protein>
    <submittedName>
        <fullName evidence="9">Putative multiple-sugar transport system permease YteP</fullName>
    </submittedName>
</protein>
<dbReference type="EMBL" id="VSSQ01018650">
    <property type="protein sequence ID" value="MPM62022.1"/>
    <property type="molecule type" value="Genomic_DNA"/>
</dbReference>
<keyword evidence="2" id="KW-0813">Transport</keyword>
<evidence type="ECO:0000256" key="6">
    <source>
        <dbReference type="ARBA" id="ARBA00023136"/>
    </source>
</evidence>
<evidence type="ECO:0000256" key="3">
    <source>
        <dbReference type="ARBA" id="ARBA00022475"/>
    </source>
</evidence>
<evidence type="ECO:0000256" key="5">
    <source>
        <dbReference type="ARBA" id="ARBA00022989"/>
    </source>
</evidence>
<feature type="transmembrane region" description="Helical" evidence="7">
    <location>
        <begin position="87"/>
        <end position="107"/>
    </location>
</feature>
<keyword evidence="9" id="KW-0762">Sugar transport</keyword>
<dbReference type="GO" id="GO:0055085">
    <property type="term" value="P:transmembrane transport"/>
    <property type="evidence" value="ECO:0007669"/>
    <property type="project" value="InterPro"/>
</dbReference>
<keyword evidence="5 7" id="KW-1133">Transmembrane helix</keyword>
<keyword evidence="6 7" id="KW-0472">Membrane</keyword>
<feature type="transmembrane region" description="Helical" evidence="7">
    <location>
        <begin position="45"/>
        <end position="66"/>
    </location>
</feature>